<evidence type="ECO:0000259" key="5">
    <source>
        <dbReference type="PROSITE" id="PS50178"/>
    </source>
</evidence>
<evidence type="ECO:0000313" key="6">
    <source>
        <dbReference type="EMBL" id="KAK9511708.1"/>
    </source>
</evidence>
<dbReference type="InterPro" id="IPR017455">
    <property type="entry name" value="Znf_FYVE-rel"/>
</dbReference>
<dbReference type="SMART" id="SM00064">
    <property type="entry name" value="FYVE"/>
    <property type="match status" value="2"/>
</dbReference>
<keyword evidence="1" id="KW-0479">Metal-binding</keyword>
<keyword evidence="2 4" id="KW-0863">Zinc-finger</keyword>
<keyword evidence="7" id="KW-1185">Reference proteome</keyword>
<protein>
    <recommendedName>
        <fullName evidence="5">FYVE-type domain-containing protein</fullName>
    </recommendedName>
</protein>
<dbReference type="Gene3D" id="3.40.50.300">
    <property type="entry name" value="P-loop containing nucleotide triphosphate hydrolases"/>
    <property type="match status" value="1"/>
</dbReference>
<dbReference type="AlphaFoldDB" id="A0AAW1DL89"/>
<dbReference type="CDD" id="cd15734">
    <property type="entry name" value="FYVE_ZFYV1"/>
    <property type="match status" value="2"/>
</dbReference>
<evidence type="ECO:0000256" key="2">
    <source>
        <dbReference type="ARBA" id="ARBA00022771"/>
    </source>
</evidence>
<dbReference type="SUPFAM" id="SSF52540">
    <property type="entry name" value="P-loop containing nucleoside triphosphate hydrolases"/>
    <property type="match status" value="1"/>
</dbReference>
<evidence type="ECO:0000256" key="4">
    <source>
        <dbReference type="PROSITE-ProRule" id="PRU00091"/>
    </source>
</evidence>
<dbReference type="SUPFAM" id="SSF57903">
    <property type="entry name" value="FYVE/PHD zinc finger"/>
    <property type="match status" value="2"/>
</dbReference>
<comment type="caution">
    <text evidence="6">The sequence shown here is derived from an EMBL/GenBank/DDBJ whole genome shotgun (WGS) entry which is preliminary data.</text>
</comment>
<gene>
    <name evidence="6" type="ORF">O3M35_000316</name>
</gene>
<dbReference type="InterPro" id="IPR027417">
    <property type="entry name" value="P-loop_NTPase"/>
</dbReference>
<dbReference type="GO" id="GO:0032266">
    <property type="term" value="F:phosphatidylinositol-3-phosphate binding"/>
    <property type="evidence" value="ECO:0007669"/>
    <property type="project" value="TreeGrafter"/>
</dbReference>
<dbReference type="EMBL" id="JAPXFL010000001">
    <property type="protein sequence ID" value="KAK9511708.1"/>
    <property type="molecule type" value="Genomic_DNA"/>
</dbReference>
<dbReference type="InterPro" id="IPR011011">
    <property type="entry name" value="Znf_FYVE_PHD"/>
</dbReference>
<feature type="domain" description="FYVE-type" evidence="5">
    <location>
        <begin position="646"/>
        <end position="709"/>
    </location>
</feature>
<evidence type="ECO:0000256" key="1">
    <source>
        <dbReference type="ARBA" id="ARBA00022723"/>
    </source>
</evidence>
<dbReference type="PROSITE" id="PS50178">
    <property type="entry name" value="ZF_FYVE"/>
    <property type="match status" value="2"/>
</dbReference>
<reference evidence="6 7" key="1">
    <citation type="submission" date="2022-12" db="EMBL/GenBank/DDBJ databases">
        <title>Chromosome-level genome assembly of true bugs.</title>
        <authorList>
            <person name="Ma L."/>
            <person name="Li H."/>
        </authorList>
    </citation>
    <scope>NUCLEOTIDE SEQUENCE [LARGE SCALE GENOMIC DNA]</scope>
    <source>
        <strain evidence="6">Lab_2022b</strain>
    </source>
</reference>
<dbReference type="InterPro" id="IPR013083">
    <property type="entry name" value="Znf_RING/FYVE/PHD"/>
</dbReference>
<name>A0AAW1DL89_9HEMI</name>
<dbReference type="PANTHER" id="PTHR46624">
    <property type="entry name" value="AGAP002036-PA"/>
    <property type="match status" value="1"/>
</dbReference>
<dbReference type="Pfam" id="PF01363">
    <property type="entry name" value="FYVE"/>
    <property type="match status" value="2"/>
</dbReference>
<feature type="domain" description="FYVE-type" evidence="5">
    <location>
        <begin position="533"/>
        <end position="593"/>
    </location>
</feature>
<keyword evidence="3" id="KW-0862">Zinc</keyword>
<dbReference type="GO" id="GO:0043325">
    <property type="term" value="F:phosphatidylinositol-3,4-bisphosphate binding"/>
    <property type="evidence" value="ECO:0007669"/>
    <property type="project" value="TreeGrafter"/>
</dbReference>
<dbReference type="GO" id="GO:0140042">
    <property type="term" value="P:lipid droplet formation"/>
    <property type="evidence" value="ECO:0007669"/>
    <property type="project" value="TreeGrafter"/>
</dbReference>
<dbReference type="Proteomes" id="UP001461498">
    <property type="component" value="Unassembled WGS sequence"/>
</dbReference>
<evidence type="ECO:0000313" key="7">
    <source>
        <dbReference type="Proteomes" id="UP001461498"/>
    </source>
</evidence>
<sequence length="713" mass="79039">MAFSLDKPCRSSLWSSNTNNMSPAIMESLDSSTLENNRNSFQDKELRCKKQIPSLPDITLNSEFTSLTLGSADSNENFVKSFLLIDGLERLRVSSSEEFAHLLGCGGQKDAHLTPRVKVVSIVGNTGDGKSHTLNHLFFSGDEVFKTSSEQQSCTMGVWAALRSPSVVCLDTEGLLAVGAQGADASARSRLLLKMLAVSDVVIYRTRSERLHEDMFRFIGSASRVYSSHLQSCLQSVYHRSDMGGSLSALGPAIIIFHETRNTTPLRTNGLHTAEETLRDTFRKMGLSIQAFSSLYYVGVQTQEPPTSFSELLKVVQKELSNNNVRSPRNPSVIFNTIKALNDKFSGKITSKSEVLLDEYFTCPYECLSCKSRCQLSMGHGTTGQAHSSKNKCKYQHQYENIYYVCKKCHNDGKEERVVPRYSSTNDGSWLEVITKYAWSGYVIECPNCGEIYRSRQYWYGNMLPEAIAVRTEIHHVWPGMSCSGNTCQNSAQRVLDGVSYLTDVVVSASATPTKAIGSWVTDQVAPKYWRPNSEISKCYVCTIDFAEGDTKHHCRNCGEGVCSKCSTHTAPVPDKGWPRPVRVCDLCFNPPQRQSQQTNQIDENEVIPRKVSEAVVTTISTVAAVLNYPKSIIKETARPSYWVPDSEARECSVCSVLFTRAGGKAELHHCRGCGNAVCDGCSRGRAPVPHRGWNSPVRLCDHCATKETQQSV</sequence>
<dbReference type="GO" id="GO:0005545">
    <property type="term" value="F:1-phosphatidylinositol binding"/>
    <property type="evidence" value="ECO:0007669"/>
    <property type="project" value="TreeGrafter"/>
</dbReference>
<dbReference type="InterPro" id="IPR042427">
    <property type="entry name" value="ZFYV1"/>
</dbReference>
<dbReference type="PANTHER" id="PTHR46624:SF4">
    <property type="entry name" value="FYVE-TYPE DOMAIN-CONTAINING PROTEIN"/>
    <property type="match status" value="1"/>
</dbReference>
<dbReference type="Gene3D" id="3.30.40.10">
    <property type="entry name" value="Zinc/RING finger domain, C3HC4 (zinc finger)"/>
    <property type="match status" value="2"/>
</dbReference>
<organism evidence="6 7">
    <name type="scientific">Rhynocoris fuscipes</name>
    <dbReference type="NCBI Taxonomy" id="488301"/>
    <lineage>
        <taxon>Eukaryota</taxon>
        <taxon>Metazoa</taxon>
        <taxon>Ecdysozoa</taxon>
        <taxon>Arthropoda</taxon>
        <taxon>Hexapoda</taxon>
        <taxon>Insecta</taxon>
        <taxon>Pterygota</taxon>
        <taxon>Neoptera</taxon>
        <taxon>Paraneoptera</taxon>
        <taxon>Hemiptera</taxon>
        <taxon>Heteroptera</taxon>
        <taxon>Panheteroptera</taxon>
        <taxon>Cimicomorpha</taxon>
        <taxon>Reduviidae</taxon>
        <taxon>Harpactorinae</taxon>
        <taxon>Harpactorini</taxon>
        <taxon>Rhynocoris</taxon>
    </lineage>
</organism>
<proteinExistence type="predicted"/>
<dbReference type="GO" id="GO:0005811">
    <property type="term" value="C:lipid droplet"/>
    <property type="evidence" value="ECO:0007669"/>
    <property type="project" value="TreeGrafter"/>
</dbReference>
<dbReference type="GO" id="GO:0005547">
    <property type="term" value="F:phosphatidylinositol-3,4,5-trisphosphate binding"/>
    <property type="evidence" value="ECO:0007669"/>
    <property type="project" value="TreeGrafter"/>
</dbReference>
<accession>A0AAW1DL89</accession>
<dbReference type="GO" id="GO:0008270">
    <property type="term" value="F:zinc ion binding"/>
    <property type="evidence" value="ECO:0007669"/>
    <property type="project" value="UniProtKB-KW"/>
</dbReference>
<dbReference type="InterPro" id="IPR000306">
    <property type="entry name" value="Znf_FYVE"/>
</dbReference>
<evidence type="ECO:0000256" key="3">
    <source>
        <dbReference type="ARBA" id="ARBA00022833"/>
    </source>
</evidence>